<dbReference type="InterPro" id="IPR036397">
    <property type="entry name" value="RNaseH_sf"/>
</dbReference>
<organism evidence="2 3">
    <name type="scientific">Ridgeia piscesae</name>
    <name type="common">Tubeworm</name>
    <dbReference type="NCBI Taxonomy" id="27915"/>
    <lineage>
        <taxon>Eukaryota</taxon>
        <taxon>Metazoa</taxon>
        <taxon>Spiralia</taxon>
        <taxon>Lophotrochozoa</taxon>
        <taxon>Annelida</taxon>
        <taxon>Polychaeta</taxon>
        <taxon>Sedentaria</taxon>
        <taxon>Canalipalpata</taxon>
        <taxon>Sabellida</taxon>
        <taxon>Siboglinidae</taxon>
        <taxon>Ridgeia</taxon>
    </lineage>
</organism>
<accession>A0AAD9L4I8</accession>
<dbReference type="GO" id="GO:0003887">
    <property type="term" value="F:DNA-directed DNA polymerase activity"/>
    <property type="evidence" value="ECO:0007669"/>
    <property type="project" value="TreeGrafter"/>
</dbReference>
<dbReference type="GO" id="GO:0016035">
    <property type="term" value="C:zeta DNA polymerase complex"/>
    <property type="evidence" value="ECO:0007669"/>
    <property type="project" value="InterPro"/>
</dbReference>
<dbReference type="InterPro" id="IPR030559">
    <property type="entry name" value="PolZ_Rev3"/>
</dbReference>
<feature type="compositionally biased region" description="Basic and acidic residues" evidence="1">
    <location>
        <begin position="34"/>
        <end position="43"/>
    </location>
</feature>
<dbReference type="AlphaFoldDB" id="A0AAD9L4I8"/>
<keyword evidence="3" id="KW-1185">Reference proteome</keyword>
<dbReference type="Proteomes" id="UP001209878">
    <property type="component" value="Unassembled WGS sequence"/>
</dbReference>
<dbReference type="PANTHER" id="PTHR45812:SF1">
    <property type="entry name" value="DNA POLYMERASE ZETA CATALYTIC SUBUNIT"/>
    <property type="match status" value="1"/>
</dbReference>
<proteinExistence type="predicted"/>
<dbReference type="GO" id="GO:0005634">
    <property type="term" value="C:nucleus"/>
    <property type="evidence" value="ECO:0007669"/>
    <property type="project" value="TreeGrafter"/>
</dbReference>
<evidence type="ECO:0000256" key="1">
    <source>
        <dbReference type="SAM" id="MobiDB-lite"/>
    </source>
</evidence>
<comment type="caution">
    <text evidence="2">The sequence shown here is derived from an EMBL/GenBank/DDBJ whole genome shotgun (WGS) entry which is preliminary data.</text>
</comment>
<dbReference type="EMBL" id="JAODUO010000337">
    <property type="protein sequence ID" value="KAK2182751.1"/>
    <property type="molecule type" value="Genomic_DNA"/>
</dbReference>
<evidence type="ECO:0000313" key="3">
    <source>
        <dbReference type="Proteomes" id="UP001209878"/>
    </source>
</evidence>
<dbReference type="Gene3D" id="3.30.420.10">
    <property type="entry name" value="Ribonuclease H-like superfamily/Ribonuclease H"/>
    <property type="match status" value="1"/>
</dbReference>
<evidence type="ECO:0000313" key="2">
    <source>
        <dbReference type="EMBL" id="KAK2182751.1"/>
    </source>
</evidence>
<feature type="region of interest" description="Disordered" evidence="1">
    <location>
        <begin position="34"/>
        <end position="98"/>
    </location>
</feature>
<dbReference type="GO" id="GO:0042276">
    <property type="term" value="P:error-prone translesion synthesis"/>
    <property type="evidence" value="ECO:0007669"/>
    <property type="project" value="TreeGrafter"/>
</dbReference>
<dbReference type="GO" id="GO:0003676">
    <property type="term" value="F:nucleic acid binding"/>
    <property type="evidence" value="ECO:0007669"/>
    <property type="project" value="InterPro"/>
</dbReference>
<name>A0AAD9L4I8_RIDPI</name>
<dbReference type="PANTHER" id="PTHR45812">
    <property type="entry name" value="DNA POLYMERASE ZETA CATALYTIC SUBUNIT"/>
    <property type="match status" value="1"/>
</dbReference>
<sequence length="144" mass="15830">MSCELHIETRGDRRPDPEFDSICALFYAITNDIPKEKGPRERSGVIVLDPESSRHQKQFGGSFDPDQASTSKAANERNARLLAAGSHPASANETAAKEKSFQTLLQRSGVTDIDVTYVASEAELLDKLVELVNRWALILTIISS</sequence>
<reference evidence="2" key="1">
    <citation type="journal article" date="2023" name="Mol. Biol. Evol.">
        <title>Third-Generation Sequencing Reveals the Adaptive Role of the Epigenome in Three Deep-Sea Polychaetes.</title>
        <authorList>
            <person name="Perez M."/>
            <person name="Aroh O."/>
            <person name="Sun Y."/>
            <person name="Lan Y."/>
            <person name="Juniper S.K."/>
            <person name="Young C.R."/>
            <person name="Angers B."/>
            <person name="Qian P.Y."/>
        </authorList>
    </citation>
    <scope>NUCLEOTIDE SEQUENCE</scope>
    <source>
        <strain evidence="2">R07B-5</strain>
    </source>
</reference>
<dbReference type="GO" id="GO:0000724">
    <property type="term" value="P:double-strand break repair via homologous recombination"/>
    <property type="evidence" value="ECO:0007669"/>
    <property type="project" value="TreeGrafter"/>
</dbReference>
<gene>
    <name evidence="2" type="ORF">NP493_337g00014</name>
</gene>
<protein>
    <submittedName>
        <fullName evidence="2">Uncharacterized protein</fullName>
    </submittedName>
</protein>